<gene>
    <name evidence="1" type="ORF">PSH88_26185</name>
</gene>
<protein>
    <submittedName>
        <fullName evidence="1">Uncharacterized protein</fullName>
    </submittedName>
</protein>
<reference evidence="1 2" key="1">
    <citation type="submission" date="2023-02" db="EMBL/GenBank/DDBJ databases">
        <title>Evolution of Hrp T3SS in non-pathogenic Pseudomonas fluorescens.</title>
        <authorList>
            <person name="Liao K."/>
            <person name="Wei H."/>
            <person name="Gu Y."/>
        </authorList>
    </citation>
    <scope>NUCLEOTIDE SEQUENCE [LARGE SCALE GENOMIC DNA]</scope>
    <source>
        <strain evidence="1 2">FP607</strain>
    </source>
</reference>
<dbReference type="RefSeq" id="WP_305423558.1">
    <property type="nucleotide sequence ID" value="NZ_CP117430.1"/>
</dbReference>
<accession>A0ABY9GQ34</accession>
<dbReference type="Proteomes" id="UP001230768">
    <property type="component" value="Chromosome"/>
</dbReference>
<evidence type="ECO:0000313" key="2">
    <source>
        <dbReference type="Proteomes" id="UP001230768"/>
    </source>
</evidence>
<sequence>MTAQLKTLSAPQLREAIKSVLFVDNLIDPAHGEVPPYANATVGDKVEFTVQTSTGNSWTHLIILTQALVGSLIVFDIPKNIFEKNLTPDATATLRYSVTSASGNTALSPDLLVKLEK</sequence>
<keyword evidence="2" id="KW-1185">Reference proteome</keyword>
<proteinExistence type="predicted"/>
<name>A0ABY9GQ34_9PSED</name>
<evidence type="ECO:0000313" key="1">
    <source>
        <dbReference type="EMBL" id="WLI17691.1"/>
    </source>
</evidence>
<organism evidence="1 2">
    <name type="scientific">Pseudomonas wuhanensis</name>
    <dbReference type="NCBI Taxonomy" id="2954098"/>
    <lineage>
        <taxon>Bacteria</taxon>
        <taxon>Pseudomonadati</taxon>
        <taxon>Pseudomonadota</taxon>
        <taxon>Gammaproteobacteria</taxon>
        <taxon>Pseudomonadales</taxon>
        <taxon>Pseudomonadaceae</taxon>
        <taxon>Pseudomonas</taxon>
    </lineage>
</organism>
<dbReference type="EMBL" id="CP117430">
    <property type="protein sequence ID" value="WLI17691.1"/>
    <property type="molecule type" value="Genomic_DNA"/>
</dbReference>